<keyword evidence="3" id="KW-1185">Reference proteome</keyword>
<dbReference type="Proteomes" id="UP000813824">
    <property type="component" value="Unassembled WGS sequence"/>
</dbReference>
<sequence>MFVYNTLLILALAATAASAPAAASFRRDDILEHKRKAELQDLVARADYEDLVARQTADPDSGAIKLGPIISGIGHFLGLKREELIARAEYRDFVTRQVQSDSESGALFRNPLINIPSWLRHEGRHNDPSVTLFGPSALVNIPSWLRHPENRRGQTPPGMILYRSLNGLD</sequence>
<dbReference type="EMBL" id="JAEVFJ010000003">
    <property type="protein sequence ID" value="KAH8106118.1"/>
    <property type="molecule type" value="Genomic_DNA"/>
</dbReference>
<feature type="chain" id="PRO_5035477246" evidence="1">
    <location>
        <begin position="22"/>
        <end position="169"/>
    </location>
</feature>
<keyword evidence="1" id="KW-0732">Signal</keyword>
<gene>
    <name evidence="2" type="ORF">BXZ70DRAFT_417191</name>
</gene>
<reference evidence="2" key="1">
    <citation type="journal article" date="2021" name="New Phytol.">
        <title>Evolutionary innovations through gain and loss of genes in the ectomycorrhizal Boletales.</title>
        <authorList>
            <person name="Wu G."/>
            <person name="Miyauchi S."/>
            <person name="Morin E."/>
            <person name="Kuo A."/>
            <person name="Drula E."/>
            <person name="Varga T."/>
            <person name="Kohler A."/>
            <person name="Feng B."/>
            <person name="Cao Y."/>
            <person name="Lipzen A."/>
            <person name="Daum C."/>
            <person name="Hundley H."/>
            <person name="Pangilinan J."/>
            <person name="Johnson J."/>
            <person name="Barry K."/>
            <person name="LaButti K."/>
            <person name="Ng V."/>
            <person name="Ahrendt S."/>
            <person name="Min B."/>
            <person name="Choi I.G."/>
            <person name="Park H."/>
            <person name="Plett J.M."/>
            <person name="Magnuson J."/>
            <person name="Spatafora J.W."/>
            <person name="Nagy L.G."/>
            <person name="Henrissat B."/>
            <person name="Grigoriev I.V."/>
            <person name="Yang Z.L."/>
            <person name="Xu J."/>
            <person name="Martin F.M."/>
        </authorList>
    </citation>
    <scope>NUCLEOTIDE SEQUENCE</scope>
    <source>
        <strain evidence="2">KKN 215</strain>
    </source>
</reference>
<organism evidence="2 3">
    <name type="scientific">Cristinia sonorae</name>
    <dbReference type="NCBI Taxonomy" id="1940300"/>
    <lineage>
        <taxon>Eukaryota</taxon>
        <taxon>Fungi</taxon>
        <taxon>Dikarya</taxon>
        <taxon>Basidiomycota</taxon>
        <taxon>Agaricomycotina</taxon>
        <taxon>Agaricomycetes</taxon>
        <taxon>Agaricomycetidae</taxon>
        <taxon>Agaricales</taxon>
        <taxon>Pleurotineae</taxon>
        <taxon>Stephanosporaceae</taxon>
        <taxon>Cristinia</taxon>
    </lineage>
</organism>
<evidence type="ECO:0000313" key="3">
    <source>
        <dbReference type="Proteomes" id="UP000813824"/>
    </source>
</evidence>
<evidence type="ECO:0000313" key="2">
    <source>
        <dbReference type="EMBL" id="KAH8106118.1"/>
    </source>
</evidence>
<feature type="signal peptide" evidence="1">
    <location>
        <begin position="1"/>
        <end position="21"/>
    </location>
</feature>
<proteinExistence type="predicted"/>
<name>A0A8K0XTS3_9AGAR</name>
<evidence type="ECO:0000256" key="1">
    <source>
        <dbReference type="SAM" id="SignalP"/>
    </source>
</evidence>
<dbReference type="OrthoDB" id="2804138at2759"/>
<dbReference type="AlphaFoldDB" id="A0A8K0XTS3"/>
<protein>
    <submittedName>
        <fullName evidence="2">Uncharacterized protein</fullName>
    </submittedName>
</protein>
<accession>A0A8K0XTS3</accession>
<comment type="caution">
    <text evidence="2">The sequence shown here is derived from an EMBL/GenBank/DDBJ whole genome shotgun (WGS) entry which is preliminary data.</text>
</comment>